<keyword evidence="3" id="KW-0378">Hydrolase</keyword>
<dbReference type="Gene3D" id="2.60.420.10">
    <property type="entry name" value="Maltose phosphorylase, domain 3"/>
    <property type="match status" value="1"/>
</dbReference>
<dbReference type="InterPro" id="IPR012341">
    <property type="entry name" value="6hp_glycosidase-like_sf"/>
</dbReference>
<organism evidence="8 9">
    <name type="scientific">Tessaracoccus rhinocerotis</name>
    <dbReference type="NCBI Taxonomy" id="1689449"/>
    <lineage>
        <taxon>Bacteria</taxon>
        <taxon>Bacillati</taxon>
        <taxon>Actinomycetota</taxon>
        <taxon>Actinomycetes</taxon>
        <taxon>Propionibacteriales</taxon>
        <taxon>Propionibacteriaceae</taxon>
        <taxon>Tessaracoccus</taxon>
    </lineage>
</organism>
<feature type="domain" description="Bacterial alpha-L-rhamnosidase N-terminal" evidence="5">
    <location>
        <begin position="38"/>
        <end position="205"/>
    </location>
</feature>
<dbReference type="Pfam" id="PF17389">
    <property type="entry name" value="Bac_rhamnosid6H"/>
    <property type="match status" value="1"/>
</dbReference>
<protein>
    <recommendedName>
        <fullName evidence="2">alpha-L-rhamnosidase</fullName>
        <ecNumber evidence="2">3.2.1.40</ecNumber>
    </recommendedName>
</protein>
<evidence type="ECO:0000259" key="5">
    <source>
        <dbReference type="Pfam" id="PF08531"/>
    </source>
</evidence>
<evidence type="ECO:0000259" key="7">
    <source>
        <dbReference type="Pfam" id="PF17390"/>
    </source>
</evidence>
<dbReference type="AlphaFoldDB" id="A0A553JYW7"/>
<feature type="domain" description="Alpha-L-rhamnosidase C-terminal" evidence="7">
    <location>
        <begin position="666"/>
        <end position="734"/>
    </location>
</feature>
<dbReference type="InterPro" id="IPR035398">
    <property type="entry name" value="Bac_rhamnosid_C"/>
</dbReference>
<dbReference type="InterPro" id="IPR008928">
    <property type="entry name" value="6-hairpin_glycosidase_sf"/>
</dbReference>
<dbReference type="GO" id="GO:0030596">
    <property type="term" value="F:alpha-L-rhamnosidase activity"/>
    <property type="evidence" value="ECO:0007669"/>
    <property type="project" value="UniProtKB-EC"/>
</dbReference>
<feature type="domain" description="Alpha-L-rhamnosidase six-hairpin glycosidase" evidence="6">
    <location>
        <begin position="319"/>
        <end position="664"/>
    </location>
</feature>
<gene>
    <name evidence="8" type="ORF">FOJ82_10160</name>
</gene>
<dbReference type="GO" id="GO:0005975">
    <property type="term" value="P:carbohydrate metabolic process"/>
    <property type="evidence" value="ECO:0007669"/>
    <property type="project" value="InterPro"/>
</dbReference>
<feature type="domain" description="Alpha-L-rhamnosidase concanavalin-like" evidence="4">
    <location>
        <begin position="216"/>
        <end position="314"/>
    </location>
</feature>
<dbReference type="Pfam" id="PF17390">
    <property type="entry name" value="Bac_rhamnosid_C"/>
    <property type="match status" value="1"/>
</dbReference>
<evidence type="ECO:0000313" key="8">
    <source>
        <dbReference type="EMBL" id="TRY17645.1"/>
    </source>
</evidence>
<evidence type="ECO:0000313" key="9">
    <source>
        <dbReference type="Proteomes" id="UP000317638"/>
    </source>
</evidence>
<dbReference type="EMBL" id="VKKG01000004">
    <property type="protein sequence ID" value="TRY17645.1"/>
    <property type="molecule type" value="Genomic_DNA"/>
</dbReference>
<dbReference type="PANTHER" id="PTHR33307">
    <property type="entry name" value="ALPHA-RHAMNOSIDASE (EUROFUNG)"/>
    <property type="match status" value="1"/>
</dbReference>
<dbReference type="Gene3D" id="1.50.10.10">
    <property type="match status" value="1"/>
</dbReference>
<accession>A0A553JYW7</accession>
<dbReference type="Proteomes" id="UP000317638">
    <property type="component" value="Unassembled WGS sequence"/>
</dbReference>
<dbReference type="Gene3D" id="2.60.120.260">
    <property type="entry name" value="Galactose-binding domain-like"/>
    <property type="match status" value="2"/>
</dbReference>
<evidence type="ECO:0000259" key="6">
    <source>
        <dbReference type="Pfam" id="PF17389"/>
    </source>
</evidence>
<dbReference type="EC" id="3.2.1.40" evidence="2"/>
<evidence type="ECO:0000256" key="1">
    <source>
        <dbReference type="ARBA" id="ARBA00001445"/>
    </source>
</evidence>
<proteinExistence type="predicted"/>
<reference evidence="8 9" key="1">
    <citation type="submission" date="2019-07" db="EMBL/GenBank/DDBJ databases">
        <authorList>
            <person name="Zhou L.-Y."/>
        </authorList>
    </citation>
    <scope>NUCLEOTIDE SEQUENCE [LARGE SCALE GENOMIC DNA]</scope>
    <source>
        <strain evidence="8 9">YIM 101269</strain>
    </source>
</reference>
<dbReference type="InterPro" id="IPR035396">
    <property type="entry name" value="Bac_rhamnosid6H"/>
</dbReference>
<dbReference type="InterPro" id="IPR013737">
    <property type="entry name" value="Bac_rhamnosid_N"/>
</dbReference>
<comment type="catalytic activity">
    <reaction evidence="1">
        <text>Hydrolysis of terminal non-reducing alpha-L-rhamnose residues in alpha-L-rhamnosides.</text>
        <dbReference type="EC" id="3.2.1.40"/>
    </reaction>
</comment>
<dbReference type="InterPro" id="IPR008902">
    <property type="entry name" value="Rhamnosid_concanavalin"/>
</dbReference>
<dbReference type="RefSeq" id="WP_143938385.1">
    <property type="nucleotide sequence ID" value="NZ_VKKG01000004.1"/>
</dbReference>
<evidence type="ECO:0000256" key="3">
    <source>
        <dbReference type="ARBA" id="ARBA00022801"/>
    </source>
</evidence>
<dbReference type="InterPro" id="IPR016007">
    <property type="entry name" value="Alpha_rhamnosid"/>
</dbReference>
<evidence type="ECO:0000256" key="2">
    <source>
        <dbReference type="ARBA" id="ARBA00012652"/>
    </source>
</evidence>
<keyword evidence="9" id="KW-1185">Reference proteome</keyword>
<name>A0A553JYW7_9ACTN</name>
<evidence type="ECO:0000259" key="4">
    <source>
        <dbReference type="Pfam" id="PF05592"/>
    </source>
</evidence>
<dbReference type="SUPFAM" id="SSF48208">
    <property type="entry name" value="Six-hairpin glycosidases"/>
    <property type="match status" value="1"/>
</dbReference>
<dbReference type="PIRSF" id="PIRSF010631">
    <property type="entry name" value="A-rhamnsds"/>
    <property type="match status" value="1"/>
</dbReference>
<comment type="caution">
    <text evidence="8">The sequence shown here is derived from an EMBL/GenBank/DDBJ whole genome shotgun (WGS) entry which is preliminary data.</text>
</comment>
<sequence length="832" mass="90240">MSSAAEVRAHFITSESPCGAPEHPALYVRREFQVAEGLRSATLRSTAIGLLEAHLNGRRVGNEVLAPGWSSYRHRLVLSTHDVTDLVQVGANAVGAIVGQGWAVGRIGWEGKSHHWSDQPAVLLELELDYGDRTEVIGTDETFSTGTGGVRANSIYDGETYDATLEPSGWANAGPTEGDWSPAIRFDWDTDALTEPTTAPITRTEELTPREITDKGDGRFIVDFGQVLTGWLRLTVRAEDPGQRIVMRHSELLTKEELDLRTLRTAKATDTFVVAGPGEATFEPRFTFHGFRYAEISGLNGGLSPDDVVAVVVHSGMRRAGWFESSSAELDQLHENAVWSMRGNFVGVPTDCPQRDERMGWTGDINAFAPTAVLLHDVHDFLGTWLMDVRAEQAAAGFVPWVVPDVSSAPSSPTALWSDVAVNLPGVLYDEYGDRAVLEQSYDSMVTFTRSVAALLDDAGLWSTGFQFGDWLDPDAPQDNPAGGKTDRHLVATAFLARTARQMAETAQLLGKDDDATEFTELATRVREAFRREHVTPSGRVTGESATAYALAITFGLLEDDQVSKAGERLADLTRAAGNTISTGFAGTPFMLSALTLAGQLETAWDLLMETRCPSFLYPIRMGATTIWERWDAITPDGELNDHGMTSLNHYALGSVVSWLYETVAGLAAAEPGWRRLRIAPQPGGGLTHAKATHDTVLGRAEAGWRIESGSMTVEVTVPTGAQADVVLPFSQEPTFVVGPGRHSWTYDLPAGHGDRPEFTMDTPLSELVADSKTWQALTRVFSVHLPGIPIDGNDPQARAISLNTMLDFVPGATDSFRSDLEATLALPDHAS</sequence>
<dbReference type="Pfam" id="PF05592">
    <property type="entry name" value="Bac_rhamnosid"/>
    <property type="match status" value="1"/>
</dbReference>
<dbReference type="Pfam" id="PF08531">
    <property type="entry name" value="Bac_rhamnosid_N"/>
    <property type="match status" value="1"/>
</dbReference>
<dbReference type="PANTHER" id="PTHR33307:SF6">
    <property type="entry name" value="ALPHA-RHAMNOSIDASE (EUROFUNG)-RELATED"/>
    <property type="match status" value="1"/>
</dbReference>
<dbReference type="OrthoDB" id="9761045at2"/>